<name>A0A6C0CWW3_9ZZZZ</name>
<protein>
    <submittedName>
        <fullName evidence="1">Uncharacterized protein</fullName>
    </submittedName>
</protein>
<reference evidence="1" key="1">
    <citation type="journal article" date="2020" name="Nature">
        <title>Giant virus diversity and host interactions through global metagenomics.</title>
        <authorList>
            <person name="Schulz F."/>
            <person name="Roux S."/>
            <person name="Paez-Espino D."/>
            <person name="Jungbluth S."/>
            <person name="Walsh D.A."/>
            <person name="Denef V.J."/>
            <person name="McMahon K.D."/>
            <person name="Konstantinidis K.T."/>
            <person name="Eloe-Fadrosh E.A."/>
            <person name="Kyrpides N.C."/>
            <person name="Woyke T."/>
        </authorList>
    </citation>
    <scope>NUCLEOTIDE SEQUENCE</scope>
    <source>
        <strain evidence="1">GVMAG-M-3300023109-53</strain>
    </source>
</reference>
<evidence type="ECO:0000313" key="1">
    <source>
        <dbReference type="EMBL" id="QHT08723.1"/>
    </source>
</evidence>
<sequence>MKNKREINKIEVSFPKNLNSSFYKMTSKLTLRLPKISEHMETVSKGELLKIYNGLAIDFTYKSGKKGKKQIFVSEIDEIYNIKLHQCIIAGPKIGKKNKKEDYIIISFSLNKEKWSLNIPLEKFNELKN</sequence>
<dbReference type="EMBL" id="MN739500">
    <property type="protein sequence ID" value="QHT08723.1"/>
    <property type="molecule type" value="Genomic_DNA"/>
</dbReference>
<proteinExistence type="predicted"/>
<dbReference type="AlphaFoldDB" id="A0A6C0CWW3"/>
<accession>A0A6C0CWW3</accession>
<organism evidence="1">
    <name type="scientific">viral metagenome</name>
    <dbReference type="NCBI Taxonomy" id="1070528"/>
    <lineage>
        <taxon>unclassified sequences</taxon>
        <taxon>metagenomes</taxon>
        <taxon>organismal metagenomes</taxon>
    </lineage>
</organism>